<feature type="compositionally biased region" description="Basic and acidic residues" evidence="1">
    <location>
        <begin position="1"/>
        <end position="16"/>
    </location>
</feature>
<evidence type="ECO:0000313" key="2">
    <source>
        <dbReference type="EMBL" id="MCI85415.1"/>
    </source>
</evidence>
<feature type="compositionally biased region" description="Low complexity" evidence="1">
    <location>
        <begin position="60"/>
        <end position="69"/>
    </location>
</feature>
<dbReference type="Proteomes" id="UP000265520">
    <property type="component" value="Unassembled WGS sequence"/>
</dbReference>
<evidence type="ECO:0000313" key="3">
    <source>
        <dbReference type="Proteomes" id="UP000265520"/>
    </source>
</evidence>
<feature type="non-terminal residue" evidence="2">
    <location>
        <position position="69"/>
    </location>
</feature>
<feature type="non-terminal residue" evidence="2">
    <location>
        <position position="1"/>
    </location>
</feature>
<name>A0A392VEY9_9FABA</name>
<feature type="compositionally biased region" description="Basic and acidic residues" evidence="1">
    <location>
        <begin position="41"/>
        <end position="58"/>
    </location>
</feature>
<reference evidence="2 3" key="1">
    <citation type="journal article" date="2018" name="Front. Plant Sci.">
        <title>Red Clover (Trifolium pratense) and Zigzag Clover (T. medium) - A Picture of Genomic Similarities and Differences.</title>
        <authorList>
            <person name="Dluhosova J."/>
            <person name="Istvanek J."/>
            <person name="Nedelnik J."/>
            <person name="Repkova J."/>
        </authorList>
    </citation>
    <scope>NUCLEOTIDE SEQUENCE [LARGE SCALE GENOMIC DNA]</scope>
    <source>
        <strain evidence="3">cv. 10/8</strain>
        <tissue evidence="2">Leaf</tissue>
    </source>
</reference>
<comment type="caution">
    <text evidence="2">The sequence shown here is derived from an EMBL/GenBank/DDBJ whole genome shotgun (WGS) entry which is preliminary data.</text>
</comment>
<sequence length="69" mass="7148">EKEKEGRSFEKGEGDGGKAGYGRVRGAGGSGEGETMVRTGSKGEENGCNEARKEKETEAGEGVRVGEVV</sequence>
<evidence type="ECO:0000256" key="1">
    <source>
        <dbReference type="SAM" id="MobiDB-lite"/>
    </source>
</evidence>
<dbReference type="EMBL" id="LXQA011114896">
    <property type="protein sequence ID" value="MCI85415.1"/>
    <property type="molecule type" value="Genomic_DNA"/>
</dbReference>
<organism evidence="2 3">
    <name type="scientific">Trifolium medium</name>
    <dbReference type="NCBI Taxonomy" id="97028"/>
    <lineage>
        <taxon>Eukaryota</taxon>
        <taxon>Viridiplantae</taxon>
        <taxon>Streptophyta</taxon>
        <taxon>Embryophyta</taxon>
        <taxon>Tracheophyta</taxon>
        <taxon>Spermatophyta</taxon>
        <taxon>Magnoliopsida</taxon>
        <taxon>eudicotyledons</taxon>
        <taxon>Gunneridae</taxon>
        <taxon>Pentapetalae</taxon>
        <taxon>rosids</taxon>
        <taxon>fabids</taxon>
        <taxon>Fabales</taxon>
        <taxon>Fabaceae</taxon>
        <taxon>Papilionoideae</taxon>
        <taxon>50 kb inversion clade</taxon>
        <taxon>NPAAA clade</taxon>
        <taxon>Hologalegina</taxon>
        <taxon>IRL clade</taxon>
        <taxon>Trifolieae</taxon>
        <taxon>Trifolium</taxon>
    </lineage>
</organism>
<dbReference type="AlphaFoldDB" id="A0A392VEY9"/>
<proteinExistence type="predicted"/>
<accession>A0A392VEY9</accession>
<feature type="compositionally biased region" description="Gly residues" evidence="1">
    <location>
        <begin position="17"/>
        <end position="32"/>
    </location>
</feature>
<protein>
    <submittedName>
        <fullName evidence="2">Uncharacterized protein</fullName>
    </submittedName>
</protein>
<keyword evidence="3" id="KW-1185">Reference proteome</keyword>
<feature type="region of interest" description="Disordered" evidence="1">
    <location>
        <begin position="1"/>
        <end position="69"/>
    </location>
</feature>